<gene>
    <name evidence="2" type="ORF">LV85_00671</name>
</gene>
<dbReference type="InterPro" id="IPR002716">
    <property type="entry name" value="PIN_dom"/>
</dbReference>
<keyword evidence="3" id="KW-1185">Reference proteome</keyword>
<evidence type="ECO:0000313" key="2">
    <source>
        <dbReference type="EMBL" id="PZX56738.1"/>
    </source>
</evidence>
<comment type="caution">
    <text evidence="2">The sequence shown here is derived from an EMBL/GenBank/DDBJ whole genome shotgun (WGS) entry which is preliminary data.</text>
</comment>
<dbReference type="Pfam" id="PF13470">
    <property type="entry name" value="PIN_3"/>
    <property type="match status" value="1"/>
</dbReference>
<evidence type="ECO:0000259" key="1">
    <source>
        <dbReference type="Pfam" id="PF13470"/>
    </source>
</evidence>
<dbReference type="OrthoDB" id="1148871at2"/>
<sequence length="139" mass="15768">MVPNIFVDSDVFLDTLLTRDPFAEKSNTIFLLAAKGEVSIFLSSLMISNSFYVARKEIGKEITIKSIQQILDYCQILPVGDAEIRNAFRNGFTDFEDAIQFETANQNSNIEAIITRNKKDYKLSTLPVFSPQEFLALFK</sequence>
<protein>
    <submittedName>
        <fullName evidence="2">PIN domain-containing protein</fullName>
    </submittedName>
</protein>
<reference evidence="2 3" key="1">
    <citation type="submission" date="2018-06" db="EMBL/GenBank/DDBJ databases">
        <title>Genomic Encyclopedia of Archaeal and Bacterial Type Strains, Phase II (KMG-II): from individual species to whole genera.</title>
        <authorList>
            <person name="Goeker M."/>
        </authorList>
    </citation>
    <scope>NUCLEOTIDE SEQUENCE [LARGE SCALE GENOMIC DNA]</scope>
    <source>
        <strain evidence="2 3">DSM 19830</strain>
    </source>
</reference>
<dbReference type="InterPro" id="IPR029060">
    <property type="entry name" value="PIN-like_dom_sf"/>
</dbReference>
<name>A0A2W7R7D0_9BACT</name>
<feature type="domain" description="PIN" evidence="1">
    <location>
        <begin position="5"/>
        <end position="119"/>
    </location>
</feature>
<dbReference type="RefSeq" id="WP_111316755.1">
    <property type="nucleotide sequence ID" value="NZ_QKZT01000002.1"/>
</dbReference>
<proteinExistence type="predicted"/>
<organism evidence="2 3">
    <name type="scientific">Algoriphagus chordae</name>
    <dbReference type="NCBI Taxonomy" id="237019"/>
    <lineage>
        <taxon>Bacteria</taxon>
        <taxon>Pseudomonadati</taxon>
        <taxon>Bacteroidota</taxon>
        <taxon>Cytophagia</taxon>
        <taxon>Cytophagales</taxon>
        <taxon>Cyclobacteriaceae</taxon>
        <taxon>Algoriphagus</taxon>
    </lineage>
</organism>
<dbReference type="Proteomes" id="UP000248882">
    <property type="component" value="Unassembled WGS sequence"/>
</dbReference>
<accession>A0A2W7R7D0</accession>
<dbReference type="Gene3D" id="3.40.50.1010">
    <property type="entry name" value="5'-nuclease"/>
    <property type="match status" value="1"/>
</dbReference>
<dbReference type="EMBL" id="QKZT01000002">
    <property type="protein sequence ID" value="PZX56738.1"/>
    <property type="molecule type" value="Genomic_DNA"/>
</dbReference>
<evidence type="ECO:0000313" key="3">
    <source>
        <dbReference type="Proteomes" id="UP000248882"/>
    </source>
</evidence>
<dbReference type="AlphaFoldDB" id="A0A2W7R7D0"/>
<dbReference type="SUPFAM" id="SSF88723">
    <property type="entry name" value="PIN domain-like"/>
    <property type="match status" value="1"/>
</dbReference>